<dbReference type="EMBL" id="JAMSHJ010000005">
    <property type="protein sequence ID" value="KAI5409411.1"/>
    <property type="molecule type" value="Genomic_DNA"/>
</dbReference>
<name>A0A9D4WZI0_PEA</name>
<dbReference type="Proteomes" id="UP001058974">
    <property type="component" value="Chromosome 5"/>
</dbReference>
<accession>A0A9D4WZI0</accession>
<reference evidence="1 2" key="1">
    <citation type="journal article" date="2022" name="Nat. Genet.">
        <title>Improved pea reference genome and pan-genome highlight genomic features and evolutionary characteristics.</title>
        <authorList>
            <person name="Yang T."/>
            <person name="Liu R."/>
            <person name="Luo Y."/>
            <person name="Hu S."/>
            <person name="Wang D."/>
            <person name="Wang C."/>
            <person name="Pandey M.K."/>
            <person name="Ge S."/>
            <person name="Xu Q."/>
            <person name="Li N."/>
            <person name="Li G."/>
            <person name="Huang Y."/>
            <person name="Saxena R.K."/>
            <person name="Ji Y."/>
            <person name="Li M."/>
            <person name="Yan X."/>
            <person name="He Y."/>
            <person name="Liu Y."/>
            <person name="Wang X."/>
            <person name="Xiang C."/>
            <person name="Varshney R.K."/>
            <person name="Ding H."/>
            <person name="Gao S."/>
            <person name="Zong X."/>
        </authorList>
    </citation>
    <scope>NUCLEOTIDE SEQUENCE [LARGE SCALE GENOMIC DNA]</scope>
    <source>
        <strain evidence="1 2">cv. Zhongwan 6</strain>
    </source>
</reference>
<dbReference type="AlphaFoldDB" id="A0A9D4WZI0"/>
<sequence>MTATCEPILNLLCKDQAVEWNPNYQGAFEKIRNYMQETPILIPPIQGKSLFMYLIVLEEFMGCVLGQQDKIGQKEHMLLSEYGIQYVTQKAIKGSVLTDYLSHQPVKDYESLKFDFPDEDIMVIKDYEIPDPGEGPEPGS</sequence>
<evidence type="ECO:0000313" key="1">
    <source>
        <dbReference type="EMBL" id="KAI5409411.1"/>
    </source>
</evidence>
<dbReference type="PANTHER" id="PTHR48475:SF1">
    <property type="entry name" value="RNASE H TYPE-1 DOMAIN-CONTAINING PROTEIN"/>
    <property type="match status" value="1"/>
</dbReference>
<dbReference type="InterPro" id="IPR043502">
    <property type="entry name" value="DNA/RNA_pol_sf"/>
</dbReference>
<proteinExistence type="predicted"/>
<comment type="caution">
    <text evidence="1">The sequence shown here is derived from an EMBL/GenBank/DDBJ whole genome shotgun (WGS) entry which is preliminary data.</text>
</comment>
<dbReference type="SUPFAM" id="SSF56672">
    <property type="entry name" value="DNA/RNA polymerases"/>
    <property type="match status" value="1"/>
</dbReference>
<evidence type="ECO:0000313" key="2">
    <source>
        <dbReference type="Proteomes" id="UP001058974"/>
    </source>
</evidence>
<keyword evidence="2" id="KW-1185">Reference proteome</keyword>
<evidence type="ECO:0008006" key="3">
    <source>
        <dbReference type="Google" id="ProtNLM"/>
    </source>
</evidence>
<gene>
    <name evidence="1" type="ORF">KIW84_055009</name>
</gene>
<protein>
    <recommendedName>
        <fullName evidence="3">Reverse transcriptase/retrotransposon-derived protein RNase H-like domain-containing protein</fullName>
    </recommendedName>
</protein>
<organism evidence="1 2">
    <name type="scientific">Pisum sativum</name>
    <name type="common">Garden pea</name>
    <name type="synonym">Lathyrus oleraceus</name>
    <dbReference type="NCBI Taxonomy" id="3888"/>
    <lineage>
        <taxon>Eukaryota</taxon>
        <taxon>Viridiplantae</taxon>
        <taxon>Streptophyta</taxon>
        <taxon>Embryophyta</taxon>
        <taxon>Tracheophyta</taxon>
        <taxon>Spermatophyta</taxon>
        <taxon>Magnoliopsida</taxon>
        <taxon>eudicotyledons</taxon>
        <taxon>Gunneridae</taxon>
        <taxon>Pentapetalae</taxon>
        <taxon>rosids</taxon>
        <taxon>fabids</taxon>
        <taxon>Fabales</taxon>
        <taxon>Fabaceae</taxon>
        <taxon>Papilionoideae</taxon>
        <taxon>50 kb inversion clade</taxon>
        <taxon>NPAAA clade</taxon>
        <taxon>Hologalegina</taxon>
        <taxon>IRL clade</taxon>
        <taxon>Fabeae</taxon>
        <taxon>Lathyrus</taxon>
    </lineage>
</organism>
<dbReference type="Gramene" id="Psat05G0500900-T1">
    <property type="protein sequence ID" value="KAI5409411.1"/>
    <property type="gene ID" value="KIW84_055009"/>
</dbReference>
<dbReference type="PANTHER" id="PTHR48475">
    <property type="entry name" value="RIBONUCLEASE H"/>
    <property type="match status" value="1"/>
</dbReference>